<dbReference type="PANTHER" id="PTHR30545">
    <property type="entry name" value="SUGAR FERMENTATION STIMULATION PROTEIN A"/>
    <property type="match status" value="1"/>
</dbReference>
<organism evidence="2 3">
    <name type="scientific">Halarsenatibacter silvermanii</name>
    <dbReference type="NCBI Taxonomy" id="321763"/>
    <lineage>
        <taxon>Bacteria</taxon>
        <taxon>Bacillati</taxon>
        <taxon>Bacillota</taxon>
        <taxon>Clostridia</taxon>
        <taxon>Halanaerobiales</taxon>
        <taxon>Halarsenatibacteraceae</taxon>
        <taxon>Halarsenatibacter</taxon>
    </lineage>
</organism>
<reference evidence="2 3" key="1">
    <citation type="submission" date="2016-10" db="EMBL/GenBank/DDBJ databases">
        <authorList>
            <person name="de Groot N.N."/>
        </authorList>
    </citation>
    <scope>NUCLEOTIDE SEQUENCE [LARGE SCALE GENOMIC DNA]</scope>
    <source>
        <strain evidence="2 3">SLAS-1</strain>
    </source>
</reference>
<evidence type="ECO:0000259" key="1">
    <source>
        <dbReference type="Pfam" id="PF03749"/>
    </source>
</evidence>
<gene>
    <name evidence="2" type="ORF">SAMN04488692_10167</name>
</gene>
<feature type="domain" description="Sugar fermentation stimulation protein C-terminal" evidence="1">
    <location>
        <begin position="16"/>
        <end position="168"/>
    </location>
</feature>
<dbReference type="InterPro" id="IPR005224">
    <property type="entry name" value="SfsA"/>
</dbReference>
<dbReference type="CDD" id="cd22359">
    <property type="entry name" value="SfsA-like_bacterial"/>
    <property type="match status" value="1"/>
</dbReference>
<dbReference type="EMBL" id="FNGO01000001">
    <property type="protein sequence ID" value="SDL06464.1"/>
    <property type="molecule type" value="Genomic_DNA"/>
</dbReference>
<keyword evidence="3" id="KW-1185">Reference proteome</keyword>
<sequence length="184" mass="21022">MLAAVGDTLVSINSHRANRVAELGLRTGAFSQLEEWQLQKSEFSWGSSRFDFLLKRKEMIKEVEKDDENQKEKGENRLLLEVKSVTWVREEIACFPDAVTSRGRRHVEELIRWQQETGGRAMVLFLLGRNDAASFRPCREIDPDFADSLKSARDAGVIISAYRSRVSLSGIRPGEKLPVNWQQE</sequence>
<dbReference type="Pfam" id="PF03749">
    <property type="entry name" value="SfsA"/>
    <property type="match status" value="1"/>
</dbReference>
<dbReference type="GO" id="GO:0003677">
    <property type="term" value="F:DNA binding"/>
    <property type="evidence" value="ECO:0007669"/>
    <property type="project" value="InterPro"/>
</dbReference>
<dbReference type="PANTHER" id="PTHR30545:SF2">
    <property type="entry name" value="SUGAR FERMENTATION STIMULATION PROTEIN A"/>
    <property type="match status" value="1"/>
</dbReference>
<name>A0A1G9H0T3_9FIRM</name>
<accession>A0A1G9H0T3</accession>
<dbReference type="Gene3D" id="3.40.1350.60">
    <property type="match status" value="1"/>
</dbReference>
<evidence type="ECO:0000313" key="2">
    <source>
        <dbReference type="EMBL" id="SDL06464.1"/>
    </source>
</evidence>
<protein>
    <submittedName>
        <fullName evidence="2">Sugar fermentation stimulation protein</fullName>
    </submittedName>
</protein>
<dbReference type="AlphaFoldDB" id="A0A1G9H0T3"/>
<dbReference type="Proteomes" id="UP000199476">
    <property type="component" value="Unassembled WGS sequence"/>
</dbReference>
<dbReference type="InterPro" id="IPR040452">
    <property type="entry name" value="SfsA_C"/>
</dbReference>
<proteinExistence type="predicted"/>
<evidence type="ECO:0000313" key="3">
    <source>
        <dbReference type="Proteomes" id="UP000199476"/>
    </source>
</evidence>